<dbReference type="eggNOG" id="COG5651">
    <property type="taxonomic scope" value="Bacteria"/>
</dbReference>
<name>D5ZT70_STRV1</name>
<organism evidence="2 3">
    <name type="scientific">Streptomyces viridosporus (strain ATCC 14672 / DSM 40746 / JCM 4963 / KCTC 9882 / NRRL B-12104 / FH 1290)</name>
    <name type="common">Streptomyces ghanaensis</name>
    <dbReference type="NCBI Taxonomy" id="566461"/>
    <lineage>
        <taxon>Bacteria</taxon>
        <taxon>Bacillati</taxon>
        <taxon>Actinomycetota</taxon>
        <taxon>Actinomycetes</taxon>
        <taxon>Kitasatosporales</taxon>
        <taxon>Streptomycetaceae</taxon>
        <taxon>Streptomyces</taxon>
    </lineage>
</organism>
<keyword evidence="1" id="KW-0812">Transmembrane</keyword>
<reference evidence="3" key="1">
    <citation type="submission" date="2008-12" db="EMBL/GenBank/DDBJ databases">
        <title>Annotation of Streptomyces ghanaensis ATCC 14672.</title>
        <authorList>
            <consortium name="The Broad Institute Genome Sequencing Platform"/>
            <consortium name="Broad Institute Microbial Sequencing Center"/>
            <person name="Fischbach M."/>
            <person name="Ward D."/>
            <person name="Young S."/>
            <person name="Kodira C.D."/>
            <person name="Zeng Q."/>
            <person name="Koehrsen M."/>
            <person name="Godfrey P."/>
            <person name="Alvarado L."/>
            <person name="Berlin A.M."/>
            <person name="Borenstein D."/>
            <person name="Chen Z."/>
            <person name="Engels R."/>
            <person name="Freedman E."/>
            <person name="Gellesch M."/>
            <person name="Goldberg J."/>
            <person name="Griggs A."/>
            <person name="Gujja S."/>
            <person name="Heiman D.I."/>
            <person name="Hepburn T.A."/>
            <person name="Howarth C."/>
            <person name="Jen D."/>
            <person name="Larson L."/>
            <person name="Lewis B."/>
            <person name="Mehta T."/>
            <person name="Park D."/>
            <person name="Pearson M."/>
            <person name="Roberts A."/>
            <person name="Saif S."/>
            <person name="Shea T.D."/>
            <person name="Shenoy N."/>
            <person name="Sisk P."/>
            <person name="Stolte C."/>
            <person name="Sykes S.N."/>
            <person name="Walk T."/>
            <person name="White J."/>
            <person name="Yandava C."/>
            <person name="Straight P."/>
            <person name="Clardy J."/>
            <person name="Hung D."/>
            <person name="Kolter R."/>
            <person name="Mekalanos J."/>
            <person name="Walker S."/>
            <person name="Walsh C.T."/>
            <person name="Wieland B.L.C."/>
            <person name="Ilzarbe M."/>
            <person name="Galagan J."/>
            <person name="Nusbaum C."/>
            <person name="Birren B."/>
        </authorList>
    </citation>
    <scope>NUCLEOTIDE SEQUENCE [LARGE SCALE GENOMIC DNA]</scope>
    <source>
        <strain evidence="3">ATCC 14672 / DSM 40746 / JCM 4963 / KCTC 9882 / NRRL B-12104 / FH 1290</strain>
    </source>
</reference>
<keyword evidence="1" id="KW-1133">Transmembrane helix</keyword>
<dbReference type="EMBL" id="DS999641">
    <property type="protein sequence ID" value="EFE66771.2"/>
    <property type="molecule type" value="Genomic_DNA"/>
</dbReference>
<evidence type="ECO:0000256" key="1">
    <source>
        <dbReference type="SAM" id="Phobius"/>
    </source>
</evidence>
<dbReference type="Proteomes" id="UP000003824">
    <property type="component" value="Unassembled WGS sequence"/>
</dbReference>
<evidence type="ECO:0000313" key="3">
    <source>
        <dbReference type="Proteomes" id="UP000003824"/>
    </source>
</evidence>
<proteinExistence type="predicted"/>
<dbReference type="AlphaFoldDB" id="D5ZT70"/>
<feature type="transmembrane region" description="Helical" evidence="1">
    <location>
        <begin position="16"/>
        <end position="35"/>
    </location>
</feature>
<accession>D5ZT70</accession>
<gene>
    <name evidence="2" type="ORF">SSFG_02020</name>
</gene>
<evidence type="ECO:0000313" key="2">
    <source>
        <dbReference type="EMBL" id="EFE66771.2"/>
    </source>
</evidence>
<sequence>MEENVNEARRPGAKSLIVILCVIGLVAGLGTWLYIDSRGEQDSCQELLQHERIPATLELAYESDLSCAELGAAIKRATTGPQTEQHSLDQAQAMKNVLVAIDNVIGEGPAPLDQQLTGPVSMALADYAEDMHAMLTPGNTEYARRALPSEKAWTDSEGVHMSIPLKSLVRIMTSLSVDPEAYATLRDAMTQQAAQEFAAAPRSKSKEALSPYPPITAWTLGTMDAVANAAREKTGKENSKDWEEKTFTRLSSKKAGQVPSFDEDPAGHIVATWRKSLPSDPPDDLIEVLEAQSTELVRVWSTALGTSSKVQASLVNDARGAAWSAQDSTLRDLRG</sequence>
<protein>
    <submittedName>
        <fullName evidence="2">Predicted protein</fullName>
    </submittedName>
</protein>
<keyword evidence="1" id="KW-0472">Membrane</keyword>